<evidence type="ECO:0000256" key="19">
    <source>
        <dbReference type="ARBA" id="ARBA00048679"/>
    </source>
</evidence>
<evidence type="ECO:0000259" key="22">
    <source>
        <dbReference type="PROSITE" id="PS50011"/>
    </source>
</evidence>
<keyword evidence="11 20" id="KW-0547">Nucleotide-binding</keyword>
<keyword evidence="7" id="KW-0808">Transferase</keyword>
<dbReference type="SUPFAM" id="SSF56112">
    <property type="entry name" value="Protein kinase-like (PK-like)"/>
    <property type="match status" value="1"/>
</dbReference>
<evidence type="ECO:0000256" key="14">
    <source>
        <dbReference type="ARBA" id="ARBA00022989"/>
    </source>
</evidence>
<organism evidence="23 24">
    <name type="scientific">Quillaja saponaria</name>
    <name type="common">Soap bark tree</name>
    <dbReference type="NCBI Taxonomy" id="32244"/>
    <lineage>
        <taxon>Eukaryota</taxon>
        <taxon>Viridiplantae</taxon>
        <taxon>Streptophyta</taxon>
        <taxon>Embryophyta</taxon>
        <taxon>Tracheophyta</taxon>
        <taxon>Spermatophyta</taxon>
        <taxon>Magnoliopsida</taxon>
        <taxon>eudicotyledons</taxon>
        <taxon>Gunneridae</taxon>
        <taxon>Pentapetalae</taxon>
        <taxon>rosids</taxon>
        <taxon>fabids</taxon>
        <taxon>Fabales</taxon>
        <taxon>Quillajaceae</taxon>
        <taxon>Quillaja</taxon>
    </lineage>
</organism>
<dbReference type="PROSITE" id="PS00108">
    <property type="entry name" value="PROTEIN_KINASE_ST"/>
    <property type="match status" value="1"/>
</dbReference>
<dbReference type="InterPro" id="IPR051564">
    <property type="entry name" value="LRR_receptor-like_kinase"/>
</dbReference>
<evidence type="ECO:0000256" key="10">
    <source>
        <dbReference type="ARBA" id="ARBA00022737"/>
    </source>
</evidence>
<keyword evidence="4 21" id="KW-0723">Serine/threonine-protein kinase</keyword>
<keyword evidence="5" id="KW-0597">Phosphoprotein</keyword>
<reference evidence="23 24" key="1">
    <citation type="journal article" date="2023" name="Science">
        <title>Elucidation of the pathway for biosynthesis of saponin adjuvants from the soapbark tree.</title>
        <authorList>
            <person name="Reed J."/>
            <person name="Orme A."/>
            <person name="El-Demerdash A."/>
            <person name="Owen C."/>
            <person name="Martin L.B.B."/>
            <person name="Misra R.C."/>
            <person name="Kikuchi S."/>
            <person name="Rejzek M."/>
            <person name="Martin A.C."/>
            <person name="Harkess A."/>
            <person name="Leebens-Mack J."/>
            <person name="Louveau T."/>
            <person name="Stephenson M.J."/>
            <person name="Osbourn A."/>
        </authorList>
    </citation>
    <scope>NUCLEOTIDE SEQUENCE [LARGE SCALE GENOMIC DNA]</scope>
    <source>
        <strain evidence="23">S10</strain>
    </source>
</reference>
<dbReference type="FunFam" id="1.10.510.10:FF:000358">
    <property type="entry name" value="Putative leucine-rich repeat receptor-like serine/threonine-protein kinase"/>
    <property type="match status" value="1"/>
</dbReference>
<keyword evidence="13 20" id="KW-0067">ATP-binding</keyword>
<keyword evidence="3" id="KW-1003">Cell membrane</keyword>
<keyword evidence="17" id="KW-0325">Glycoprotein</keyword>
<evidence type="ECO:0000256" key="12">
    <source>
        <dbReference type="ARBA" id="ARBA00022777"/>
    </source>
</evidence>
<evidence type="ECO:0000256" key="9">
    <source>
        <dbReference type="ARBA" id="ARBA00022729"/>
    </source>
</evidence>
<dbReference type="SMART" id="SM00220">
    <property type="entry name" value="S_TKc"/>
    <property type="match status" value="1"/>
</dbReference>
<dbReference type="EMBL" id="JARAOO010000001">
    <property type="protein sequence ID" value="KAJ7982271.1"/>
    <property type="molecule type" value="Genomic_DNA"/>
</dbReference>
<evidence type="ECO:0000256" key="8">
    <source>
        <dbReference type="ARBA" id="ARBA00022692"/>
    </source>
</evidence>
<evidence type="ECO:0000256" key="5">
    <source>
        <dbReference type="ARBA" id="ARBA00022553"/>
    </source>
</evidence>
<gene>
    <name evidence="23" type="ORF">O6P43_001414</name>
</gene>
<dbReference type="Gene3D" id="1.10.510.10">
    <property type="entry name" value="Transferase(Phosphotransferase) domain 1"/>
    <property type="match status" value="1"/>
</dbReference>
<dbReference type="Pfam" id="PF07714">
    <property type="entry name" value="PK_Tyr_Ser-Thr"/>
    <property type="match status" value="1"/>
</dbReference>
<keyword evidence="16 23" id="KW-0675">Receptor</keyword>
<evidence type="ECO:0000256" key="7">
    <source>
        <dbReference type="ARBA" id="ARBA00022679"/>
    </source>
</evidence>
<sequence>MFCFKRICVNSKKKKNIFHAEEYYEPISMPRFSYSEILLATNGFATENLVGKGAFASVYKAEFRGWSRSPLAVKVLDLKTKSSQSFDVECKAWRNIRHRNLVRIVTSFSGVDHTGAEFKALIMKYMSNGNLEEWLYPKDNIKSKPCLTLTQRLNIAIDVACALDYLHHDCNPLVVHCDLKPGNVLIDKNMVGRVGDFGLSRIMFQGSSQDQDRSAKQLKHMVGKASTSRDVYSFGIILLEMFIAKKPTEDMFDLDMFASAVYDNQVLSIADPRLFNDTDEHPTQRRLDKKEKLVTAVVRVALSCAVHSPKDRITMRQALRMLQEMKKFYQLC</sequence>
<comment type="caution">
    <text evidence="23">The sequence shown here is derived from an EMBL/GenBank/DDBJ whole genome shotgun (WGS) entry which is preliminary data.</text>
</comment>
<dbReference type="Proteomes" id="UP001163823">
    <property type="component" value="Chromosome 1"/>
</dbReference>
<evidence type="ECO:0000256" key="3">
    <source>
        <dbReference type="ARBA" id="ARBA00022475"/>
    </source>
</evidence>
<comment type="similarity">
    <text evidence="21">Belongs to the protein kinase superfamily.</text>
</comment>
<dbReference type="GO" id="GO:0004674">
    <property type="term" value="F:protein serine/threonine kinase activity"/>
    <property type="evidence" value="ECO:0007669"/>
    <property type="project" value="UniProtKB-KW"/>
</dbReference>
<dbReference type="PROSITE" id="PS00107">
    <property type="entry name" value="PROTEIN_KINASE_ATP"/>
    <property type="match status" value="1"/>
</dbReference>
<evidence type="ECO:0000313" key="24">
    <source>
        <dbReference type="Proteomes" id="UP001163823"/>
    </source>
</evidence>
<dbReference type="PANTHER" id="PTHR48055:SF55">
    <property type="entry name" value="PROTEIN KINASE DOMAIN-CONTAINING PROTEIN"/>
    <property type="match status" value="1"/>
</dbReference>
<dbReference type="GO" id="GO:0005886">
    <property type="term" value="C:plasma membrane"/>
    <property type="evidence" value="ECO:0007669"/>
    <property type="project" value="UniProtKB-SubCell"/>
</dbReference>
<dbReference type="KEGG" id="qsa:O6P43_001414"/>
<dbReference type="AlphaFoldDB" id="A0AAD7QIS9"/>
<evidence type="ECO:0000256" key="18">
    <source>
        <dbReference type="ARBA" id="ARBA00047899"/>
    </source>
</evidence>
<keyword evidence="10" id="KW-0677">Repeat</keyword>
<feature type="domain" description="Protein kinase" evidence="22">
    <location>
        <begin position="44"/>
        <end position="329"/>
    </location>
</feature>
<evidence type="ECO:0000256" key="16">
    <source>
        <dbReference type="ARBA" id="ARBA00023170"/>
    </source>
</evidence>
<keyword evidence="12 23" id="KW-0418">Kinase</keyword>
<keyword evidence="8" id="KW-0812">Transmembrane</keyword>
<keyword evidence="24" id="KW-1185">Reference proteome</keyword>
<comment type="subcellular location">
    <subcellularLocation>
        <location evidence="1">Cell membrane</location>
        <topology evidence="1">Single-pass membrane protein</topology>
    </subcellularLocation>
</comment>
<evidence type="ECO:0000256" key="6">
    <source>
        <dbReference type="ARBA" id="ARBA00022614"/>
    </source>
</evidence>
<evidence type="ECO:0000256" key="11">
    <source>
        <dbReference type="ARBA" id="ARBA00022741"/>
    </source>
</evidence>
<evidence type="ECO:0000256" key="4">
    <source>
        <dbReference type="ARBA" id="ARBA00022527"/>
    </source>
</evidence>
<proteinExistence type="inferred from homology"/>
<dbReference type="GO" id="GO:0005524">
    <property type="term" value="F:ATP binding"/>
    <property type="evidence" value="ECO:0007669"/>
    <property type="project" value="UniProtKB-UniRule"/>
</dbReference>
<keyword evidence="9" id="KW-0732">Signal</keyword>
<feature type="binding site" evidence="20">
    <location>
        <position position="74"/>
    </location>
    <ligand>
        <name>ATP</name>
        <dbReference type="ChEBI" id="CHEBI:30616"/>
    </ligand>
</feature>
<keyword evidence="14" id="KW-1133">Transmembrane helix</keyword>
<comment type="catalytic activity">
    <reaction evidence="19">
        <text>L-seryl-[protein] + ATP = O-phospho-L-seryl-[protein] + ADP + H(+)</text>
        <dbReference type="Rhea" id="RHEA:17989"/>
        <dbReference type="Rhea" id="RHEA-COMP:9863"/>
        <dbReference type="Rhea" id="RHEA-COMP:11604"/>
        <dbReference type="ChEBI" id="CHEBI:15378"/>
        <dbReference type="ChEBI" id="CHEBI:29999"/>
        <dbReference type="ChEBI" id="CHEBI:30616"/>
        <dbReference type="ChEBI" id="CHEBI:83421"/>
        <dbReference type="ChEBI" id="CHEBI:456216"/>
        <dbReference type="EC" id="2.7.11.1"/>
    </reaction>
</comment>
<dbReference type="PROSITE" id="PS50011">
    <property type="entry name" value="PROTEIN_KINASE_DOM"/>
    <property type="match status" value="1"/>
</dbReference>
<accession>A0AAD7QIS9</accession>
<evidence type="ECO:0000256" key="21">
    <source>
        <dbReference type="RuleBase" id="RU000304"/>
    </source>
</evidence>
<protein>
    <recommendedName>
        <fullName evidence="2">non-specific serine/threonine protein kinase</fullName>
        <ecNumber evidence="2">2.7.11.1</ecNumber>
    </recommendedName>
</protein>
<keyword evidence="15" id="KW-0472">Membrane</keyword>
<dbReference type="PANTHER" id="PTHR48055">
    <property type="entry name" value="LEUCINE-RICH REPEAT RECEPTOR PROTEIN KINASE EMS1"/>
    <property type="match status" value="1"/>
</dbReference>
<evidence type="ECO:0000256" key="13">
    <source>
        <dbReference type="ARBA" id="ARBA00022840"/>
    </source>
</evidence>
<evidence type="ECO:0000256" key="1">
    <source>
        <dbReference type="ARBA" id="ARBA00004162"/>
    </source>
</evidence>
<evidence type="ECO:0000256" key="15">
    <source>
        <dbReference type="ARBA" id="ARBA00023136"/>
    </source>
</evidence>
<dbReference type="InterPro" id="IPR000719">
    <property type="entry name" value="Prot_kinase_dom"/>
</dbReference>
<evidence type="ECO:0000256" key="20">
    <source>
        <dbReference type="PROSITE-ProRule" id="PRU10141"/>
    </source>
</evidence>
<evidence type="ECO:0000313" key="23">
    <source>
        <dbReference type="EMBL" id="KAJ7982271.1"/>
    </source>
</evidence>
<dbReference type="InterPro" id="IPR008271">
    <property type="entry name" value="Ser/Thr_kinase_AS"/>
</dbReference>
<dbReference type="InterPro" id="IPR001245">
    <property type="entry name" value="Ser-Thr/Tyr_kinase_cat_dom"/>
</dbReference>
<dbReference type="InterPro" id="IPR017441">
    <property type="entry name" value="Protein_kinase_ATP_BS"/>
</dbReference>
<dbReference type="Gene3D" id="3.30.200.20">
    <property type="entry name" value="Phosphorylase Kinase, domain 1"/>
    <property type="match status" value="1"/>
</dbReference>
<comment type="catalytic activity">
    <reaction evidence="18">
        <text>L-threonyl-[protein] + ATP = O-phospho-L-threonyl-[protein] + ADP + H(+)</text>
        <dbReference type="Rhea" id="RHEA:46608"/>
        <dbReference type="Rhea" id="RHEA-COMP:11060"/>
        <dbReference type="Rhea" id="RHEA-COMP:11605"/>
        <dbReference type="ChEBI" id="CHEBI:15378"/>
        <dbReference type="ChEBI" id="CHEBI:30013"/>
        <dbReference type="ChEBI" id="CHEBI:30616"/>
        <dbReference type="ChEBI" id="CHEBI:61977"/>
        <dbReference type="ChEBI" id="CHEBI:456216"/>
        <dbReference type="EC" id="2.7.11.1"/>
    </reaction>
</comment>
<dbReference type="InterPro" id="IPR011009">
    <property type="entry name" value="Kinase-like_dom_sf"/>
</dbReference>
<evidence type="ECO:0000256" key="2">
    <source>
        <dbReference type="ARBA" id="ARBA00012513"/>
    </source>
</evidence>
<keyword evidence="6" id="KW-0433">Leucine-rich repeat</keyword>
<evidence type="ECO:0000256" key="17">
    <source>
        <dbReference type="ARBA" id="ARBA00023180"/>
    </source>
</evidence>
<dbReference type="EC" id="2.7.11.1" evidence="2"/>
<name>A0AAD7QIS9_QUISA</name>